<protein>
    <submittedName>
        <fullName evidence="1">Uncharacterized protein</fullName>
    </submittedName>
</protein>
<gene>
    <name evidence="1" type="ORF">SASPL_133795</name>
</gene>
<dbReference type="Proteomes" id="UP000298416">
    <property type="component" value="Unassembled WGS sequence"/>
</dbReference>
<evidence type="ECO:0000313" key="2">
    <source>
        <dbReference type="Proteomes" id="UP000298416"/>
    </source>
</evidence>
<keyword evidence="2" id="KW-1185">Reference proteome</keyword>
<name>A0A8X8ZIP3_SALSN</name>
<proteinExistence type="predicted"/>
<sequence length="96" mass="10596">MITFFQVSYCLLALSKSPEVYPSSPQVHYCSYGTGASGADRAREEEVVPEAVRWSSEQFKISNAVAMKEGGESQYQPMVPNRKALLEGTPQSFQEG</sequence>
<reference evidence="1" key="1">
    <citation type="submission" date="2018-01" db="EMBL/GenBank/DDBJ databases">
        <authorList>
            <person name="Mao J.F."/>
        </authorList>
    </citation>
    <scope>NUCLEOTIDE SEQUENCE</scope>
    <source>
        <strain evidence="1">Huo1</strain>
        <tissue evidence="1">Leaf</tissue>
    </source>
</reference>
<organism evidence="1">
    <name type="scientific">Salvia splendens</name>
    <name type="common">Scarlet sage</name>
    <dbReference type="NCBI Taxonomy" id="180675"/>
    <lineage>
        <taxon>Eukaryota</taxon>
        <taxon>Viridiplantae</taxon>
        <taxon>Streptophyta</taxon>
        <taxon>Embryophyta</taxon>
        <taxon>Tracheophyta</taxon>
        <taxon>Spermatophyta</taxon>
        <taxon>Magnoliopsida</taxon>
        <taxon>eudicotyledons</taxon>
        <taxon>Gunneridae</taxon>
        <taxon>Pentapetalae</taxon>
        <taxon>asterids</taxon>
        <taxon>lamiids</taxon>
        <taxon>Lamiales</taxon>
        <taxon>Lamiaceae</taxon>
        <taxon>Nepetoideae</taxon>
        <taxon>Mentheae</taxon>
        <taxon>Salviinae</taxon>
        <taxon>Salvia</taxon>
        <taxon>Salvia subgen. Calosphace</taxon>
        <taxon>core Calosphace</taxon>
    </lineage>
</organism>
<dbReference type="AlphaFoldDB" id="A0A8X8ZIP3"/>
<comment type="caution">
    <text evidence="1">The sequence shown here is derived from an EMBL/GenBank/DDBJ whole genome shotgun (WGS) entry which is preliminary data.</text>
</comment>
<reference evidence="1" key="2">
    <citation type="submission" date="2020-08" db="EMBL/GenBank/DDBJ databases">
        <title>Plant Genome Project.</title>
        <authorList>
            <person name="Zhang R.-G."/>
        </authorList>
    </citation>
    <scope>NUCLEOTIDE SEQUENCE</scope>
    <source>
        <strain evidence="1">Huo1</strain>
        <tissue evidence="1">Leaf</tissue>
    </source>
</reference>
<evidence type="ECO:0000313" key="1">
    <source>
        <dbReference type="EMBL" id="KAG6406196.1"/>
    </source>
</evidence>
<dbReference type="EMBL" id="PNBA02000012">
    <property type="protein sequence ID" value="KAG6406196.1"/>
    <property type="molecule type" value="Genomic_DNA"/>
</dbReference>
<accession>A0A8X8ZIP3</accession>